<evidence type="ECO:0000256" key="1">
    <source>
        <dbReference type="HAMAP-Rule" id="MF_00697"/>
    </source>
</evidence>
<organism evidence="2 3">
    <name type="scientific">Methyloceanibacter stevinii</name>
    <dbReference type="NCBI Taxonomy" id="1774970"/>
    <lineage>
        <taxon>Bacteria</taxon>
        <taxon>Pseudomonadati</taxon>
        <taxon>Pseudomonadota</taxon>
        <taxon>Alphaproteobacteria</taxon>
        <taxon>Hyphomicrobiales</taxon>
        <taxon>Hyphomicrobiaceae</taxon>
        <taxon>Methyloceanibacter</taxon>
    </lineage>
</organism>
<accession>A0A1E3VLP9</accession>
<name>A0A1E3VLP9_9HYPH</name>
<comment type="caution">
    <text evidence="2">The sequence shown here is derived from an EMBL/GenBank/DDBJ whole genome shotgun (WGS) entry which is preliminary data.</text>
</comment>
<dbReference type="SUPFAM" id="SSF51658">
    <property type="entry name" value="Xylose isomerase-like"/>
    <property type="match status" value="1"/>
</dbReference>
<dbReference type="NCBIfam" id="NF003818">
    <property type="entry name" value="PRK05409.1"/>
    <property type="match status" value="1"/>
</dbReference>
<reference evidence="2 3" key="1">
    <citation type="journal article" date="2016" name="Environ. Microbiol.">
        <title>New Methyloceanibacter diversity from North Sea sediments includes methanotroph containing solely the soluble methane monooxygenase.</title>
        <authorList>
            <person name="Vekeman B."/>
            <person name="Kerckhof F.M."/>
            <person name="Cremers G."/>
            <person name="de Vos P."/>
            <person name="Vandamme P."/>
            <person name="Boon N."/>
            <person name="Op den Camp H.J."/>
            <person name="Heylen K."/>
        </authorList>
    </citation>
    <scope>NUCLEOTIDE SEQUENCE [LARGE SCALE GENOMIC DNA]</scope>
    <source>
        <strain evidence="2 3">R-67176</strain>
    </source>
</reference>
<dbReference type="HAMAP" id="MF_00697">
    <property type="entry name" value="UPF0276"/>
    <property type="match status" value="1"/>
</dbReference>
<dbReference type="EMBL" id="LPWE01000012">
    <property type="protein sequence ID" value="ODR94469.1"/>
    <property type="molecule type" value="Genomic_DNA"/>
</dbReference>
<keyword evidence="3" id="KW-1185">Reference proteome</keyword>
<evidence type="ECO:0000313" key="2">
    <source>
        <dbReference type="EMBL" id="ODR94469.1"/>
    </source>
</evidence>
<gene>
    <name evidence="2" type="ORF">AUC70_07370</name>
</gene>
<dbReference type="PANTHER" id="PTHR42194">
    <property type="entry name" value="UPF0276 PROTEIN HI_1600"/>
    <property type="match status" value="1"/>
</dbReference>
<dbReference type="InterPro" id="IPR007801">
    <property type="entry name" value="MbnB/TglH/ChrH"/>
</dbReference>
<dbReference type="Gene3D" id="3.20.20.150">
    <property type="entry name" value="Divalent-metal-dependent TIM barrel enzymes"/>
    <property type="match status" value="1"/>
</dbReference>
<protein>
    <recommendedName>
        <fullName evidence="1">UPF0276 protein AUC70_07370</fullName>
    </recommendedName>
</protein>
<dbReference type="Proteomes" id="UP000094172">
    <property type="component" value="Unassembled WGS sequence"/>
</dbReference>
<proteinExistence type="inferred from homology"/>
<evidence type="ECO:0000313" key="3">
    <source>
        <dbReference type="Proteomes" id="UP000094172"/>
    </source>
</evidence>
<sequence length="288" mass="32747">MEMALSDHKPPYLGFGLGLRPEHYDEILSGDPNVDWFEVISENYMIPGGKPLRVLDEIAERYPIVMHGVSLSIASTAPLDMEYLTELKTLADRVEPKWISDHLCWTGVHGVNLHDLLPIPYTQEALDHVVDRVSRVQDFLGRRLTLENVSSYVTFAESEMSEWDFVSEVARRADCWLLFDVNNVYVSACNHGFSTRDFLQGIPRDRIVQFHLAGHSHEGDHIVDTHDHPVCDEVWDFYRETVSHFGPVSTMIERDDNIPPLAEVIAELDIARKIAQEVAEAKKVIAAE</sequence>
<dbReference type="Pfam" id="PF05114">
    <property type="entry name" value="MbnB_TglH_ChrH"/>
    <property type="match status" value="1"/>
</dbReference>
<dbReference type="PANTHER" id="PTHR42194:SF1">
    <property type="entry name" value="UPF0276 PROTEIN HI_1600"/>
    <property type="match status" value="1"/>
</dbReference>
<dbReference type="STRING" id="1774970.AUC70_07370"/>
<dbReference type="InterPro" id="IPR036237">
    <property type="entry name" value="Xyl_isomerase-like_sf"/>
</dbReference>
<dbReference type="AlphaFoldDB" id="A0A1E3VLP9"/>
<comment type="similarity">
    <text evidence="1">Belongs to the UPF0276 family.</text>
</comment>